<dbReference type="EMBL" id="BMWC01000007">
    <property type="protein sequence ID" value="GGX13384.1"/>
    <property type="molecule type" value="Genomic_DNA"/>
</dbReference>
<comment type="caution">
    <text evidence="2">The sequence shown here is derived from an EMBL/GenBank/DDBJ whole genome shotgun (WGS) entry which is preliminary data.</text>
</comment>
<gene>
    <name evidence="2" type="ORF">GCM10010383_49290</name>
</gene>
<feature type="compositionally biased region" description="Low complexity" evidence="1">
    <location>
        <begin position="45"/>
        <end position="56"/>
    </location>
</feature>
<organism evidence="2 3">
    <name type="scientific">Streptomyces lomondensis</name>
    <dbReference type="NCBI Taxonomy" id="68229"/>
    <lineage>
        <taxon>Bacteria</taxon>
        <taxon>Bacillati</taxon>
        <taxon>Actinomycetota</taxon>
        <taxon>Actinomycetes</taxon>
        <taxon>Kitasatosporales</taxon>
        <taxon>Streptomycetaceae</taxon>
        <taxon>Streptomyces</taxon>
    </lineage>
</organism>
<evidence type="ECO:0000313" key="3">
    <source>
        <dbReference type="Proteomes" id="UP000617743"/>
    </source>
</evidence>
<proteinExistence type="predicted"/>
<evidence type="ECO:0000313" key="2">
    <source>
        <dbReference type="EMBL" id="GGX13384.1"/>
    </source>
</evidence>
<feature type="region of interest" description="Disordered" evidence="1">
    <location>
        <begin position="37"/>
        <end position="62"/>
    </location>
</feature>
<accession>A0ABQ2XEN3</accession>
<keyword evidence="3" id="KW-1185">Reference proteome</keyword>
<dbReference type="Proteomes" id="UP000617743">
    <property type="component" value="Unassembled WGS sequence"/>
</dbReference>
<reference evidence="3" key="1">
    <citation type="journal article" date="2019" name="Int. J. Syst. Evol. Microbiol.">
        <title>The Global Catalogue of Microorganisms (GCM) 10K type strain sequencing project: providing services to taxonomists for standard genome sequencing and annotation.</title>
        <authorList>
            <consortium name="The Broad Institute Genomics Platform"/>
            <consortium name="The Broad Institute Genome Sequencing Center for Infectious Disease"/>
            <person name="Wu L."/>
            <person name="Ma J."/>
        </authorList>
    </citation>
    <scope>NUCLEOTIDE SEQUENCE [LARGE SCALE GENOMIC DNA]</scope>
    <source>
        <strain evidence="3">JCM 4866</strain>
    </source>
</reference>
<name>A0ABQ2XEN3_9ACTN</name>
<sequence length="120" mass="13247">MWVLVVRLGRLPQHAEAHLNWAFITLMTRRLTRTGLRPDSWTKKAGPPAQARRGAPTSGVGELRRNGCLRDYTRFVPEPCGSEPSALAWGEPIRSICLQVLKITGHSVTSRYTPPTASSA</sequence>
<evidence type="ECO:0000256" key="1">
    <source>
        <dbReference type="SAM" id="MobiDB-lite"/>
    </source>
</evidence>
<evidence type="ECO:0008006" key="4">
    <source>
        <dbReference type="Google" id="ProtNLM"/>
    </source>
</evidence>
<protein>
    <recommendedName>
        <fullName evidence="4">Transposase</fullName>
    </recommendedName>
</protein>